<keyword evidence="3" id="KW-0472">Membrane</keyword>
<reference evidence="6 7" key="1">
    <citation type="journal article" date="2015" name="Stand. Genomic Sci.">
        <title>Genomic Encyclopedia of Bacterial and Archaeal Type Strains, Phase III: the genomes of soil and plant-associated and newly described type strains.</title>
        <authorList>
            <person name="Whitman W.B."/>
            <person name="Woyke T."/>
            <person name="Klenk H.P."/>
            <person name="Zhou Y."/>
            <person name="Lilburn T.G."/>
            <person name="Beck B.J."/>
            <person name="De Vos P."/>
            <person name="Vandamme P."/>
            <person name="Eisen J.A."/>
            <person name="Garrity G."/>
            <person name="Hugenholtz P."/>
            <person name="Kyrpides N.C."/>
        </authorList>
    </citation>
    <scope>NUCLEOTIDE SEQUENCE [LARGE SCALE GENOMIC DNA]</scope>
    <source>
        <strain evidence="6 7">VKM Ac-2538</strain>
    </source>
</reference>
<evidence type="ECO:0000313" key="6">
    <source>
        <dbReference type="EMBL" id="TCO27883.1"/>
    </source>
</evidence>
<dbReference type="Gene3D" id="1.25.40.10">
    <property type="entry name" value="Tetratricopeptide repeat domain"/>
    <property type="match status" value="1"/>
</dbReference>
<organism evidence="6 7">
    <name type="scientific">Kribbella orskensis</name>
    <dbReference type="NCBI Taxonomy" id="2512216"/>
    <lineage>
        <taxon>Bacteria</taxon>
        <taxon>Bacillati</taxon>
        <taxon>Actinomycetota</taxon>
        <taxon>Actinomycetes</taxon>
        <taxon>Propionibacteriales</taxon>
        <taxon>Kribbellaceae</taxon>
        <taxon>Kribbella</taxon>
    </lineage>
</organism>
<dbReference type="GO" id="GO:0003677">
    <property type="term" value="F:DNA binding"/>
    <property type="evidence" value="ECO:0007669"/>
    <property type="project" value="UniProtKB-KW"/>
</dbReference>
<feature type="transmembrane region" description="Helical" evidence="3">
    <location>
        <begin position="223"/>
        <end position="244"/>
    </location>
</feature>
<gene>
    <name evidence="6" type="ORF">EV644_103587</name>
</gene>
<dbReference type="InterPro" id="IPR005158">
    <property type="entry name" value="BTAD"/>
</dbReference>
<dbReference type="InterPro" id="IPR001867">
    <property type="entry name" value="OmpR/PhoB-type_DNA-bd"/>
</dbReference>
<feature type="domain" description="OmpR/PhoB-type" evidence="4">
    <location>
        <begin position="374"/>
        <end position="456"/>
    </location>
</feature>
<dbReference type="Gene3D" id="1.10.10.10">
    <property type="entry name" value="Winged helix-like DNA-binding domain superfamily/Winged helix DNA-binding domain"/>
    <property type="match status" value="1"/>
</dbReference>
<feature type="transmembrane region" description="Helical" evidence="3">
    <location>
        <begin position="250"/>
        <end position="273"/>
    </location>
</feature>
<evidence type="ECO:0000256" key="1">
    <source>
        <dbReference type="ARBA" id="ARBA00005820"/>
    </source>
</evidence>
<keyword evidence="3" id="KW-0812">Transmembrane</keyword>
<dbReference type="PANTHER" id="PTHR35807:SF2">
    <property type="entry name" value="TRANSCRIPTIONAL ACTIVATOR DOMAIN"/>
    <property type="match status" value="1"/>
</dbReference>
<dbReference type="Proteomes" id="UP000295818">
    <property type="component" value="Unassembled WGS sequence"/>
</dbReference>
<dbReference type="SMART" id="SM01043">
    <property type="entry name" value="BTAD"/>
    <property type="match status" value="1"/>
</dbReference>
<proteinExistence type="inferred from homology"/>
<feature type="transmembrane region" description="Helical" evidence="3">
    <location>
        <begin position="68"/>
        <end position="93"/>
    </location>
</feature>
<evidence type="ECO:0000256" key="3">
    <source>
        <dbReference type="SAM" id="Phobius"/>
    </source>
</evidence>
<comment type="caution">
    <text evidence="6">The sequence shown here is derived from an EMBL/GenBank/DDBJ whole genome shotgun (WGS) entry which is preliminary data.</text>
</comment>
<dbReference type="RefSeq" id="WP_132191668.1">
    <property type="nucleotide sequence ID" value="NZ_SLWM01000003.1"/>
</dbReference>
<feature type="transmembrane region" description="Helical" evidence="3">
    <location>
        <begin position="285"/>
        <end position="310"/>
    </location>
</feature>
<dbReference type="Pfam" id="PF00486">
    <property type="entry name" value="Trans_reg_C"/>
    <property type="match status" value="1"/>
</dbReference>
<accession>A0ABY2BRC1</accession>
<feature type="transmembrane region" description="Helical" evidence="3">
    <location>
        <begin position="316"/>
        <end position="336"/>
    </location>
</feature>
<feature type="transmembrane region" description="Helical" evidence="3">
    <location>
        <begin position="140"/>
        <end position="158"/>
    </location>
</feature>
<dbReference type="InterPro" id="IPR011990">
    <property type="entry name" value="TPR-like_helical_dom_sf"/>
</dbReference>
<evidence type="ECO:0000259" key="5">
    <source>
        <dbReference type="SMART" id="SM01043"/>
    </source>
</evidence>
<keyword evidence="2 6" id="KW-0238">DNA-binding</keyword>
<feature type="transmembrane region" description="Helical" evidence="3">
    <location>
        <begin position="43"/>
        <end position="61"/>
    </location>
</feature>
<dbReference type="PANTHER" id="PTHR35807">
    <property type="entry name" value="TRANSCRIPTIONAL REGULATOR REDD-RELATED"/>
    <property type="match status" value="1"/>
</dbReference>
<feature type="transmembrane region" description="Helical" evidence="3">
    <location>
        <begin position="105"/>
        <end position="128"/>
    </location>
</feature>
<protein>
    <submittedName>
        <fullName evidence="6">DNA-binding SARP family transcriptional activator</fullName>
    </submittedName>
</protein>
<dbReference type="SUPFAM" id="SSF48452">
    <property type="entry name" value="TPR-like"/>
    <property type="match status" value="1"/>
</dbReference>
<dbReference type="SMART" id="SM00862">
    <property type="entry name" value="Trans_reg_C"/>
    <property type="match status" value="1"/>
</dbReference>
<dbReference type="InterPro" id="IPR016032">
    <property type="entry name" value="Sig_transdc_resp-reg_C-effctor"/>
</dbReference>
<feature type="transmembrane region" description="Helical" evidence="3">
    <location>
        <begin position="193"/>
        <end position="211"/>
    </location>
</feature>
<keyword evidence="3" id="KW-1133">Transmembrane helix</keyword>
<sequence length="604" mass="64502">MMGRAGPLAWSLSAVAMMLFAVGVGLSAAGTSSDGPHLGTTGVLFFAVVLTYALVGAVVASSRSSNPIGWLLLTEGLLFQLVCFSIGYTHYAVYAEPGRLRGGTLVAWAGNATWIPILVVASLVLMIFPTGRLRSARWRPVVVVGFVLATASFAAQAFRPGSMGGSLSSLDNPLGVPGTRDFLSVLGAVSTRAAVPFLMGAALLSFGLRFREADGEQRQQLRWLAYAAFLLIGGFLLGDVLQTLGVASSIYALGYLVPLAALPLAIGIAILRYRLYQIEVVIDRTVIVAGVAGFAGLVYVALVVGVGALVGDRTGSNVVLVAIATAVIALAAQPVLRWAQRLGRRIAYGAPSAHEVELGLALRCLGVFRVFRDGHPVPATAWQSKKARTLLKILVARRGRSTPRELLMEQLWPDEDPAKLSNRLSVALATVRAVLDPDKRYAADHYITADRDAMRLDLQQVAVDVEDFLACAGSGLTLVRQGRPAEGAPALTKAAAMYAGDFLEEDTYEHWASDLRDQTRATYITVVRTLAEISVEARQGDAAIGHYLHLLAKDPWDEDAHLSIVRSLETAGRHGEARRHYRGYAARMTELGLPAAPFPTLGPT</sequence>
<dbReference type="SUPFAM" id="SSF46894">
    <property type="entry name" value="C-terminal effector domain of the bipartite response regulators"/>
    <property type="match status" value="1"/>
</dbReference>
<name>A0ABY2BRC1_9ACTN</name>
<dbReference type="InterPro" id="IPR051677">
    <property type="entry name" value="AfsR-DnrI-RedD_regulator"/>
</dbReference>
<evidence type="ECO:0000259" key="4">
    <source>
        <dbReference type="SMART" id="SM00862"/>
    </source>
</evidence>
<keyword evidence="7" id="KW-1185">Reference proteome</keyword>
<dbReference type="EMBL" id="SLWM01000003">
    <property type="protein sequence ID" value="TCO27883.1"/>
    <property type="molecule type" value="Genomic_DNA"/>
</dbReference>
<comment type="similarity">
    <text evidence="1">Belongs to the AfsR/DnrI/RedD regulatory family.</text>
</comment>
<evidence type="ECO:0000313" key="7">
    <source>
        <dbReference type="Proteomes" id="UP000295818"/>
    </source>
</evidence>
<evidence type="ECO:0000256" key="2">
    <source>
        <dbReference type="ARBA" id="ARBA00023125"/>
    </source>
</evidence>
<dbReference type="InterPro" id="IPR036388">
    <property type="entry name" value="WH-like_DNA-bd_sf"/>
</dbReference>
<feature type="domain" description="Bacterial transcriptional activator" evidence="5">
    <location>
        <begin position="463"/>
        <end position="596"/>
    </location>
</feature>
<dbReference type="Pfam" id="PF03704">
    <property type="entry name" value="BTAD"/>
    <property type="match status" value="1"/>
</dbReference>